<reference evidence="1 2" key="1">
    <citation type="submission" date="2012-10" db="EMBL/GenBank/DDBJ databases">
        <authorList>
            <person name="Zafar N."/>
            <person name="Inman J."/>
            <person name="Hall N."/>
            <person name="Lorenzi H."/>
            <person name="Caler E."/>
        </authorList>
    </citation>
    <scope>NUCLEOTIDE SEQUENCE [LARGE SCALE GENOMIC DNA]</scope>
    <source>
        <strain evidence="1 2">IP1</strain>
    </source>
</reference>
<keyword evidence="2" id="KW-1185">Reference proteome</keyword>
<proteinExistence type="predicted"/>
<organism evidence="1 2">
    <name type="scientific">Entamoeba invadens IP1</name>
    <dbReference type="NCBI Taxonomy" id="370355"/>
    <lineage>
        <taxon>Eukaryota</taxon>
        <taxon>Amoebozoa</taxon>
        <taxon>Evosea</taxon>
        <taxon>Archamoebae</taxon>
        <taxon>Mastigamoebida</taxon>
        <taxon>Entamoebidae</taxon>
        <taxon>Entamoeba</taxon>
    </lineage>
</organism>
<protein>
    <submittedName>
        <fullName evidence="1">Uncharacterized protein</fullName>
    </submittedName>
</protein>
<dbReference type="KEGG" id="eiv:EIN_429830"/>
<name>A0A0A1UHF0_ENTIV</name>
<evidence type="ECO:0000313" key="2">
    <source>
        <dbReference type="Proteomes" id="UP000014680"/>
    </source>
</evidence>
<gene>
    <name evidence="1" type="ORF">EIN_429830</name>
</gene>
<dbReference type="Proteomes" id="UP000014680">
    <property type="component" value="Unassembled WGS sequence"/>
</dbReference>
<dbReference type="OrthoDB" id="29518at2759"/>
<dbReference type="VEuPathDB" id="AmoebaDB:EIN_429830"/>
<accession>A0A0A1UHF0</accession>
<dbReference type="GeneID" id="14894122"/>
<evidence type="ECO:0000313" key="1">
    <source>
        <dbReference type="EMBL" id="ELP95207.1"/>
    </source>
</evidence>
<dbReference type="EMBL" id="KB206168">
    <property type="protein sequence ID" value="ELP95207.1"/>
    <property type="molecule type" value="Genomic_DNA"/>
</dbReference>
<dbReference type="AlphaFoldDB" id="A0A0A1UHF0"/>
<sequence length="221" mass="25300">MISVHEEMKSNTESVYPHAHMKDERQCVTPLEKRIPVLKASRESRNFQTLQQSLCIGLLSSICEVTIKQPAKKSVVTQQYMRIKSLDFGDGEILVVNEFLKKRCIEQKNDDVVHGVPQKTAVRRFQNNKKIELLHLLIDLLEIRGGFDFESKYTEGKVGTNKQESIKKVMKEGCVIIGAENLIEKADCVNKIITDKLANCKKELIIKRKDKTIAEVLHTFF</sequence>
<dbReference type="RefSeq" id="XP_004261978.1">
    <property type="nucleotide sequence ID" value="XM_004261930.1"/>
</dbReference>